<dbReference type="InterPro" id="IPR032508">
    <property type="entry name" value="FecR_C"/>
</dbReference>
<dbReference type="GO" id="GO:0016989">
    <property type="term" value="F:sigma factor antagonist activity"/>
    <property type="evidence" value="ECO:0007669"/>
    <property type="project" value="TreeGrafter"/>
</dbReference>
<feature type="transmembrane region" description="Helical" evidence="1">
    <location>
        <begin position="92"/>
        <end position="110"/>
    </location>
</feature>
<reference evidence="4 5" key="1">
    <citation type="submission" date="2018-05" db="EMBL/GenBank/DDBJ databases">
        <title>Marinifilum breve JC075T sp. nov., a marine bacterium isolated from Yongle Blue Hole in the South China Sea.</title>
        <authorList>
            <person name="Fu T."/>
        </authorList>
    </citation>
    <scope>NUCLEOTIDE SEQUENCE [LARGE SCALE GENOMIC DNA]</scope>
    <source>
        <strain evidence="4 5">JC075</strain>
    </source>
</reference>
<evidence type="ECO:0000313" key="4">
    <source>
        <dbReference type="EMBL" id="PXY00988.1"/>
    </source>
</evidence>
<dbReference type="EMBL" id="QFLI01000004">
    <property type="protein sequence ID" value="PXY00988.1"/>
    <property type="molecule type" value="Genomic_DNA"/>
</dbReference>
<dbReference type="Gene3D" id="3.55.50.30">
    <property type="match status" value="1"/>
</dbReference>
<evidence type="ECO:0000259" key="3">
    <source>
        <dbReference type="Pfam" id="PF16344"/>
    </source>
</evidence>
<organism evidence="4 5">
    <name type="scientific">Marinifilum breve</name>
    <dbReference type="NCBI Taxonomy" id="2184082"/>
    <lineage>
        <taxon>Bacteria</taxon>
        <taxon>Pseudomonadati</taxon>
        <taxon>Bacteroidota</taxon>
        <taxon>Bacteroidia</taxon>
        <taxon>Marinilabiliales</taxon>
        <taxon>Marinifilaceae</taxon>
    </lineage>
</organism>
<dbReference type="Pfam" id="PF04773">
    <property type="entry name" value="FecR"/>
    <property type="match status" value="1"/>
</dbReference>
<keyword evidence="5" id="KW-1185">Reference proteome</keyword>
<keyword evidence="1" id="KW-1133">Transmembrane helix</keyword>
<keyword evidence="1" id="KW-0812">Transmembrane</keyword>
<dbReference type="PANTHER" id="PTHR30273:SF2">
    <property type="entry name" value="PROTEIN FECR"/>
    <property type="match status" value="1"/>
</dbReference>
<dbReference type="OrthoDB" id="772265at2"/>
<dbReference type="Proteomes" id="UP000248079">
    <property type="component" value="Unassembled WGS sequence"/>
</dbReference>
<accession>A0A2V3ZX59</accession>
<proteinExistence type="predicted"/>
<comment type="caution">
    <text evidence="4">The sequence shown here is derived from an EMBL/GenBank/DDBJ whole genome shotgun (WGS) entry which is preliminary data.</text>
</comment>
<name>A0A2V3ZX59_9BACT</name>
<evidence type="ECO:0000256" key="1">
    <source>
        <dbReference type="SAM" id="Phobius"/>
    </source>
</evidence>
<feature type="domain" description="FecR protein" evidence="2">
    <location>
        <begin position="191"/>
        <end position="283"/>
    </location>
</feature>
<dbReference type="InterPro" id="IPR012373">
    <property type="entry name" value="Ferrdict_sens_TM"/>
</dbReference>
<dbReference type="AlphaFoldDB" id="A0A2V3ZX59"/>
<dbReference type="Gene3D" id="2.60.120.1440">
    <property type="match status" value="1"/>
</dbReference>
<evidence type="ECO:0008006" key="6">
    <source>
        <dbReference type="Google" id="ProtNLM"/>
    </source>
</evidence>
<dbReference type="PANTHER" id="PTHR30273">
    <property type="entry name" value="PERIPLASMIC SIGNAL SENSOR AND SIGMA FACTOR ACTIVATOR FECR-RELATED"/>
    <property type="match status" value="1"/>
</dbReference>
<evidence type="ECO:0000313" key="5">
    <source>
        <dbReference type="Proteomes" id="UP000248079"/>
    </source>
</evidence>
<sequence length="398" mass="45629">MGKMNISQEHIIDLIQEYQQGRISEEGFQKLQEWLKEDEANADEFAKYLALFKESGALSNLDKIQKEDAWLNISKSLSKPEKKSKVRRLHTWLPYAAAVVVLFAVSYFMIEQVRTDYDFGEDYNFAEVSSIGSKKAVLTLENGQKVNLEENDKELITEADGTLIQKNADSELIYDNASSSKDRVLYNQIDIPRGGEYSLVLADGTKVWLNSESSLRYPVQFVGNKRKVELTGEAYFEVTHNPSKPFVIESHDTEIKVLGTSFNVSAYDDEEHISTTLVEGSVELSCLGNKELLKPGFQATVKKGDNRFKVEKVNTTLYTSWKDGVFRYKDQSLEEICHQLSRWYNVEFFFTNHKYREYRFTGAAKKNKSLNFTLELIEKMADVQFAIKDDKIIVGKPE</sequence>
<gene>
    <name evidence="4" type="ORF">DF185_10025</name>
</gene>
<keyword evidence="1" id="KW-0472">Membrane</keyword>
<protein>
    <recommendedName>
        <fullName evidence="6">Anti-sigma factor</fullName>
    </recommendedName>
</protein>
<dbReference type="Pfam" id="PF16344">
    <property type="entry name" value="FecR_C"/>
    <property type="match status" value="1"/>
</dbReference>
<feature type="domain" description="Protein FecR C-terminal" evidence="3">
    <location>
        <begin position="326"/>
        <end position="394"/>
    </location>
</feature>
<dbReference type="FunFam" id="2.60.120.1440:FF:000001">
    <property type="entry name" value="Putative anti-sigma factor"/>
    <property type="match status" value="1"/>
</dbReference>
<evidence type="ECO:0000259" key="2">
    <source>
        <dbReference type="Pfam" id="PF04773"/>
    </source>
</evidence>
<dbReference type="InterPro" id="IPR006860">
    <property type="entry name" value="FecR"/>
</dbReference>